<organism evidence="8 9">
    <name type="scientific">Stutzerimonas kirkiae</name>
    <dbReference type="NCBI Taxonomy" id="2211392"/>
    <lineage>
        <taxon>Bacteria</taxon>
        <taxon>Pseudomonadati</taxon>
        <taxon>Pseudomonadota</taxon>
        <taxon>Gammaproteobacteria</taxon>
        <taxon>Pseudomonadales</taxon>
        <taxon>Pseudomonadaceae</taxon>
        <taxon>Stutzerimonas</taxon>
    </lineage>
</organism>
<keyword evidence="8" id="KW-0808">Transferase</keyword>
<dbReference type="PANTHER" id="PTHR43586">
    <property type="entry name" value="CYSTEINE DESULFURASE"/>
    <property type="match status" value="1"/>
</dbReference>
<evidence type="ECO:0000313" key="9">
    <source>
        <dbReference type="Proteomes" id="UP000292639"/>
    </source>
</evidence>
<comment type="similarity">
    <text evidence="2">Belongs to the class-V pyridoxal-phosphate-dependent aminotransferase family. Csd subfamily.</text>
</comment>
<comment type="catalytic activity">
    <reaction evidence="5">
        <text>(sulfur carrier)-H + L-cysteine = (sulfur carrier)-SH + L-alanine</text>
        <dbReference type="Rhea" id="RHEA:43892"/>
        <dbReference type="Rhea" id="RHEA-COMP:14737"/>
        <dbReference type="Rhea" id="RHEA-COMP:14739"/>
        <dbReference type="ChEBI" id="CHEBI:29917"/>
        <dbReference type="ChEBI" id="CHEBI:35235"/>
        <dbReference type="ChEBI" id="CHEBI:57972"/>
        <dbReference type="ChEBI" id="CHEBI:64428"/>
        <dbReference type="EC" id="2.8.1.7"/>
    </reaction>
</comment>
<keyword evidence="3" id="KW-0732">Signal</keyword>
<dbReference type="PANTHER" id="PTHR43586:SF8">
    <property type="entry name" value="CYSTEINE DESULFURASE 1, CHLOROPLASTIC"/>
    <property type="match status" value="1"/>
</dbReference>
<dbReference type="InterPro" id="IPR006311">
    <property type="entry name" value="TAT_signal"/>
</dbReference>
<proteinExistence type="inferred from homology"/>
<reference evidence="8 9" key="1">
    <citation type="submission" date="2018-06" db="EMBL/GenBank/DDBJ databases">
        <title>Three novel Pseudomonas species isolated from symptomatic oak.</title>
        <authorList>
            <person name="Bueno-Gonzalez V."/>
            <person name="Brady C."/>
        </authorList>
    </citation>
    <scope>NUCLEOTIDE SEQUENCE [LARGE SCALE GENOMIC DNA]</scope>
    <source>
        <strain evidence="8 9">P17C</strain>
    </source>
</reference>
<dbReference type="InterPro" id="IPR020578">
    <property type="entry name" value="Aminotrans_V_PyrdxlP_BS"/>
</dbReference>
<name>A0A4Q9QW26_9GAMM</name>
<evidence type="ECO:0000256" key="5">
    <source>
        <dbReference type="ARBA" id="ARBA00050776"/>
    </source>
</evidence>
<feature type="domain" description="Aminotransferase class V" evidence="7">
    <location>
        <begin position="63"/>
        <end position="390"/>
    </location>
</feature>
<evidence type="ECO:0000256" key="3">
    <source>
        <dbReference type="ARBA" id="ARBA00022729"/>
    </source>
</evidence>
<dbReference type="PROSITE" id="PS51318">
    <property type="entry name" value="TAT"/>
    <property type="match status" value="1"/>
</dbReference>
<dbReference type="GO" id="GO:0008483">
    <property type="term" value="F:transaminase activity"/>
    <property type="evidence" value="ECO:0007669"/>
    <property type="project" value="UniProtKB-KW"/>
</dbReference>
<dbReference type="AlphaFoldDB" id="A0A4Q9QW26"/>
<evidence type="ECO:0000259" key="7">
    <source>
        <dbReference type="Pfam" id="PF00266"/>
    </source>
</evidence>
<dbReference type="InterPro" id="IPR015421">
    <property type="entry name" value="PyrdxlP-dep_Trfase_major"/>
</dbReference>
<sequence length="430" mass="47769">MNDRRSFLKQAGLLTASLSLGTGLNAHITKASAAPAADKWSQFRRLFSIDERYIHLANFLIAPHPLPVKEAIEAYRAELDANPGLMMDYDRQTTWKNEHNVRSWAARYLEVEPGQIALTGSTTQGLALVYGGIHITPGQEILTGTHEHSSSYAALEFRNQSDGTPVRHISLFQDPHQVSVDEVLGNLQRNLRPNTRVIGMTWVHSGSGVKLPIKEIGQWIREQNKKRDKKEHILFCVDGVHGFGVEDVRFADLNCDFLIAGTHKWLFGPRGTGIICAASEELNNISPTQATFSPHTNFGTIMSPGGYHAFEHRWALAKAFELHLQLGKNDIQQRIHALNSYCKQRLQELTNVELVTPLSPELSAGFTFFRIAGQGDQEGVGAYLIENRVIADAVDRDAGPVLRLAPGLLNNEAEIDKVIELLSQRFTASI</sequence>
<dbReference type="Pfam" id="PF00266">
    <property type="entry name" value="Aminotran_5"/>
    <property type="match status" value="1"/>
</dbReference>
<evidence type="ECO:0000256" key="4">
    <source>
        <dbReference type="ARBA" id="ARBA00022898"/>
    </source>
</evidence>
<dbReference type="Proteomes" id="UP000292639">
    <property type="component" value="Unassembled WGS sequence"/>
</dbReference>
<dbReference type="InterPro" id="IPR015424">
    <property type="entry name" value="PyrdxlP-dep_Trfase"/>
</dbReference>
<dbReference type="GO" id="GO:0031071">
    <property type="term" value="F:cysteine desulfurase activity"/>
    <property type="evidence" value="ECO:0007669"/>
    <property type="project" value="UniProtKB-EC"/>
</dbReference>
<dbReference type="Gene3D" id="3.40.640.10">
    <property type="entry name" value="Type I PLP-dependent aspartate aminotransferase-like (Major domain)"/>
    <property type="match status" value="1"/>
</dbReference>
<gene>
    <name evidence="8" type="ORF">DNJ96_18600</name>
</gene>
<keyword evidence="9" id="KW-1185">Reference proteome</keyword>
<evidence type="ECO:0000256" key="1">
    <source>
        <dbReference type="ARBA" id="ARBA00001933"/>
    </source>
</evidence>
<dbReference type="RefSeq" id="WP_131186196.1">
    <property type="nucleotide sequence ID" value="NZ_QJUO01000052.1"/>
</dbReference>
<dbReference type="InterPro" id="IPR015422">
    <property type="entry name" value="PyrdxlP-dep_Trfase_small"/>
</dbReference>
<evidence type="ECO:0000256" key="6">
    <source>
        <dbReference type="RuleBase" id="RU004504"/>
    </source>
</evidence>
<evidence type="ECO:0000256" key="2">
    <source>
        <dbReference type="ARBA" id="ARBA00010447"/>
    </source>
</evidence>
<comment type="cofactor">
    <cofactor evidence="1 6">
        <name>pyridoxal 5'-phosphate</name>
        <dbReference type="ChEBI" id="CHEBI:597326"/>
    </cofactor>
</comment>
<dbReference type="NCBIfam" id="TIGR01409">
    <property type="entry name" value="TAT_signal_seq"/>
    <property type="match status" value="1"/>
</dbReference>
<dbReference type="InterPro" id="IPR000192">
    <property type="entry name" value="Aminotrans_V_dom"/>
</dbReference>
<dbReference type="EMBL" id="QJUP01000042">
    <property type="protein sequence ID" value="TBU88045.1"/>
    <property type="molecule type" value="Genomic_DNA"/>
</dbReference>
<protein>
    <submittedName>
        <fullName evidence="8">Aminotransferase</fullName>
    </submittedName>
</protein>
<dbReference type="InterPro" id="IPR019546">
    <property type="entry name" value="TAT_signal_bac_arc"/>
</dbReference>
<dbReference type="PROSITE" id="PS00595">
    <property type="entry name" value="AA_TRANSFER_CLASS_5"/>
    <property type="match status" value="1"/>
</dbReference>
<keyword evidence="8" id="KW-0032">Aminotransferase</keyword>
<accession>A0A4Q9QW26</accession>
<keyword evidence="4" id="KW-0663">Pyridoxal phosphate</keyword>
<dbReference type="SUPFAM" id="SSF53383">
    <property type="entry name" value="PLP-dependent transferases"/>
    <property type="match status" value="1"/>
</dbReference>
<evidence type="ECO:0000313" key="8">
    <source>
        <dbReference type="EMBL" id="TBU88045.1"/>
    </source>
</evidence>
<comment type="caution">
    <text evidence="8">The sequence shown here is derived from an EMBL/GenBank/DDBJ whole genome shotgun (WGS) entry which is preliminary data.</text>
</comment>
<dbReference type="Gene3D" id="3.90.1150.10">
    <property type="entry name" value="Aspartate Aminotransferase, domain 1"/>
    <property type="match status" value="1"/>
</dbReference>